<evidence type="ECO:0000313" key="1">
    <source>
        <dbReference type="EMBL" id="KAK4209352.1"/>
    </source>
</evidence>
<organism evidence="1 2">
    <name type="scientific">Rhypophila decipiens</name>
    <dbReference type="NCBI Taxonomy" id="261697"/>
    <lineage>
        <taxon>Eukaryota</taxon>
        <taxon>Fungi</taxon>
        <taxon>Dikarya</taxon>
        <taxon>Ascomycota</taxon>
        <taxon>Pezizomycotina</taxon>
        <taxon>Sordariomycetes</taxon>
        <taxon>Sordariomycetidae</taxon>
        <taxon>Sordariales</taxon>
        <taxon>Naviculisporaceae</taxon>
        <taxon>Rhypophila</taxon>
    </lineage>
</organism>
<keyword evidence="2" id="KW-1185">Reference proteome</keyword>
<reference evidence="1" key="1">
    <citation type="journal article" date="2023" name="Mol. Phylogenet. Evol.">
        <title>Genome-scale phylogeny and comparative genomics of the fungal order Sordariales.</title>
        <authorList>
            <person name="Hensen N."/>
            <person name="Bonometti L."/>
            <person name="Westerberg I."/>
            <person name="Brannstrom I.O."/>
            <person name="Guillou S."/>
            <person name="Cros-Aarteil S."/>
            <person name="Calhoun S."/>
            <person name="Haridas S."/>
            <person name="Kuo A."/>
            <person name="Mondo S."/>
            <person name="Pangilinan J."/>
            <person name="Riley R."/>
            <person name="LaButti K."/>
            <person name="Andreopoulos B."/>
            <person name="Lipzen A."/>
            <person name="Chen C."/>
            <person name="Yan M."/>
            <person name="Daum C."/>
            <person name="Ng V."/>
            <person name="Clum A."/>
            <person name="Steindorff A."/>
            <person name="Ohm R.A."/>
            <person name="Martin F."/>
            <person name="Silar P."/>
            <person name="Natvig D.O."/>
            <person name="Lalanne C."/>
            <person name="Gautier V."/>
            <person name="Ament-Velasquez S.L."/>
            <person name="Kruys A."/>
            <person name="Hutchinson M.I."/>
            <person name="Powell A.J."/>
            <person name="Barry K."/>
            <person name="Miller A.N."/>
            <person name="Grigoriev I.V."/>
            <person name="Debuchy R."/>
            <person name="Gladieux P."/>
            <person name="Hiltunen Thoren M."/>
            <person name="Johannesson H."/>
        </authorList>
    </citation>
    <scope>NUCLEOTIDE SEQUENCE</scope>
    <source>
        <strain evidence="1">PSN293</strain>
    </source>
</reference>
<proteinExistence type="predicted"/>
<comment type="caution">
    <text evidence="1">The sequence shown here is derived from an EMBL/GenBank/DDBJ whole genome shotgun (WGS) entry which is preliminary data.</text>
</comment>
<dbReference type="AlphaFoldDB" id="A0AAN6Y4P8"/>
<sequence>MAWSKQHSQGSAAQSSSYLPLINRTRARCKSLRSSWPLMRLPSSYSRLLVYLICSFMEVVSDIPSHSSMKGVRFVLQTFGGDIADHCLSRLGHQAHAPHPPLIREPAAHQTSKGCIEQCKGDRWLRPFVLWRSASISNKQPMRTHWVTILSQVDKVISLTSYLNKKASMLSGLQSLKTFMFASFGSHGVIATKMLDLATWRHNVG</sequence>
<reference evidence="1" key="2">
    <citation type="submission" date="2023-05" db="EMBL/GenBank/DDBJ databases">
        <authorList>
            <consortium name="Lawrence Berkeley National Laboratory"/>
            <person name="Steindorff A."/>
            <person name="Hensen N."/>
            <person name="Bonometti L."/>
            <person name="Westerberg I."/>
            <person name="Brannstrom I.O."/>
            <person name="Guillou S."/>
            <person name="Cros-Aarteil S."/>
            <person name="Calhoun S."/>
            <person name="Haridas S."/>
            <person name="Kuo A."/>
            <person name="Mondo S."/>
            <person name="Pangilinan J."/>
            <person name="Riley R."/>
            <person name="Labutti K."/>
            <person name="Andreopoulos B."/>
            <person name="Lipzen A."/>
            <person name="Chen C."/>
            <person name="Yanf M."/>
            <person name="Daum C."/>
            <person name="Ng V."/>
            <person name="Clum A."/>
            <person name="Ohm R."/>
            <person name="Martin F."/>
            <person name="Silar P."/>
            <person name="Natvig D."/>
            <person name="Lalanne C."/>
            <person name="Gautier V."/>
            <person name="Ament-Velasquez S.L."/>
            <person name="Kruys A."/>
            <person name="Hutchinson M.I."/>
            <person name="Powell A.J."/>
            <person name="Barry K."/>
            <person name="Miller A.N."/>
            <person name="Grigoriev I.V."/>
            <person name="Debuchy R."/>
            <person name="Gladieux P."/>
            <person name="Thoren M.H."/>
            <person name="Johannesson H."/>
        </authorList>
    </citation>
    <scope>NUCLEOTIDE SEQUENCE</scope>
    <source>
        <strain evidence="1">PSN293</strain>
    </source>
</reference>
<name>A0AAN6Y4P8_9PEZI</name>
<evidence type="ECO:0000313" key="2">
    <source>
        <dbReference type="Proteomes" id="UP001301769"/>
    </source>
</evidence>
<protein>
    <submittedName>
        <fullName evidence="1">Uncharacterized protein</fullName>
    </submittedName>
</protein>
<accession>A0AAN6Y4P8</accession>
<dbReference type="Proteomes" id="UP001301769">
    <property type="component" value="Unassembled WGS sequence"/>
</dbReference>
<dbReference type="EMBL" id="MU858208">
    <property type="protein sequence ID" value="KAK4209352.1"/>
    <property type="molecule type" value="Genomic_DNA"/>
</dbReference>
<gene>
    <name evidence="1" type="ORF">QBC37DRAFT_54996</name>
</gene>